<sequence length="197" mass="22159">MPRTREFDPDRALDRAMQLFWEKGYEATSVQDLVERMGINRFSLYDTFGSKHDLFLKALDRYGDRVVSAALKAMEETDGGLSLIRRYFDATLKFVSSKQGWQGCLMTNSAVELPHDLQAGPKVQAHLERLEGAFYRQLRAARRNGELETERKPRELARFLTGVTQGLGVLAKGSPGRRALQSYVDTALSILDEAGDA</sequence>
<dbReference type="SUPFAM" id="SSF48498">
    <property type="entry name" value="Tetracyclin repressor-like, C-terminal domain"/>
    <property type="match status" value="1"/>
</dbReference>
<feature type="domain" description="HTH tetR-type" evidence="5">
    <location>
        <begin position="6"/>
        <end position="66"/>
    </location>
</feature>
<dbReference type="Pfam" id="PF16925">
    <property type="entry name" value="TetR_C_13"/>
    <property type="match status" value="1"/>
</dbReference>
<dbReference type="SUPFAM" id="SSF46689">
    <property type="entry name" value="Homeodomain-like"/>
    <property type="match status" value="1"/>
</dbReference>
<comment type="caution">
    <text evidence="6">The sequence shown here is derived from an EMBL/GenBank/DDBJ whole genome shotgun (WGS) entry which is preliminary data.</text>
</comment>
<dbReference type="Pfam" id="PF00440">
    <property type="entry name" value="TetR_N"/>
    <property type="match status" value="1"/>
</dbReference>
<evidence type="ECO:0000256" key="4">
    <source>
        <dbReference type="PROSITE-ProRule" id="PRU00335"/>
    </source>
</evidence>
<keyword evidence="3" id="KW-0804">Transcription</keyword>
<evidence type="ECO:0000256" key="1">
    <source>
        <dbReference type="ARBA" id="ARBA00023015"/>
    </source>
</evidence>
<dbReference type="PANTHER" id="PTHR47506:SF1">
    <property type="entry name" value="HTH-TYPE TRANSCRIPTIONAL REGULATOR YJDC"/>
    <property type="match status" value="1"/>
</dbReference>
<dbReference type="PRINTS" id="PR00455">
    <property type="entry name" value="HTHTETR"/>
</dbReference>
<name>A0AAE4Z7K2_9BACT</name>
<evidence type="ECO:0000313" key="6">
    <source>
        <dbReference type="EMBL" id="NIR74458.1"/>
    </source>
</evidence>
<dbReference type="InterPro" id="IPR009057">
    <property type="entry name" value="Homeodomain-like_sf"/>
</dbReference>
<evidence type="ECO:0000313" key="7">
    <source>
        <dbReference type="Proteomes" id="UP000702544"/>
    </source>
</evidence>
<dbReference type="InterPro" id="IPR036271">
    <property type="entry name" value="Tet_transcr_reg_TetR-rel_C_sf"/>
</dbReference>
<keyword evidence="1" id="KW-0805">Transcription regulation</keyword>
<dbReference type="InterPro" id="IPR011075">
    <property type="entry name" value="TetR_C"/>
</dbReference>
<reference evidence="6 7" key="1">
    <citation type="submission" date="2020-01" db="EMBL/GenBank/DDBJ databases">
        <title>Genomes assembled from Gulf of Kutch pelagic sediment metagenomes.</title>
        <authorList>
            <person name="Chandrashekar M."/>
            <person name="Mahajan M.S."/>
            <person name="Dave K.J."/>
            <person name="Vatsa P."/>
            <person name="Nathani N.M."/>
        </authorList>
    </citation>
    <scope>NUCLEOTIDE SEQUENCE [LARGE SCALE GENOMIC DNA]</scope>
    <source>
        <strain evidence="6">KS3-K002</strain>
    </source>
</reference>
<dbReference type="Gene3D" id="1.10.357.10">
    <property type="entry name" value="Tetracycline Repressor, domain 2"/>
    <property type="match status" value="1"/>
</dbReference>
<dbReference type="Gene3D" id="1.10.10.60">
    <property type="entry name" value="Homeodomain-like"/>
    <property type="match status" value="1"/>
</dbReference>
<evidence type="ECO:0000259" key="5">
    <source>
        <dbReference type="PROSITE" id="PS50977"/>
    </source>
</evidence>
<dbReference type="Proteomes" id="UP000702544">
    <property type="component" value="Unassembled WGS sequence"/>
</dbReference>
<proteinExistence type="predicted"/>
<dbReference type="InterPro" id="IPR001647">
    <property type="entry name" value="HTH_TetR"/>
</dbReference>
<dbReference type="PROSITE" id="PS50977">
    <property type="entry name" value="HTH_TETR_2"/>
    <property type="match status" value="1"/>
</dbReference>
<dbReference type="GO" id="GO:0003677">
    <property type="term" value="F:DNA binding"/>
    <property type="evidence" value="ECO:0007669"/>
    <property type="project" value="UniProtKB-UniRule"/>
</dbReference>
<protein>
    <submittedName>
        <fullName evidence="6">TetR/AcrR family transcriptional regulator</fullName>
    </submittedName>
</protein>
<dbReference type="EMBL" id="JAACAK010000041">
    <property type="protein sequence ID" value="NIR74458.1"/>
    <property type="molecule type" value="Genomic_DNA"/>
</dbReference>
<evidence type="ECO:0000256" key="3">
    <source>
        <dbReference type="ARBA" id="ARBA00023163"/>
    </source>
</evidence>
<dbReference type="PANTHER" id="PTHR47506">
    <property type="entry name" value="TRANSCRIPTIONAL REGULATORY PROTEIN"/>
    <property type="match status" value="1"/>
</dbReference>
<accession>A0AAE4Z7K2</accession>
<feature type="DNA-binding region" description="H-T-H motif" evidence="4">
    <location>
        <begin position="29"/>
        <end position="48"/>
    </location>
</feature>
<keyword evidence="2 4" id="KW-0238">DNA-binding</keyword>
<gene>
    <name evidence="6" type="ORF">GWO12_05020</name>
</gene>
<organism evidence="6 7">
    <name type="scientific">Candidatus Kutchimonas denitrificans</name>
    <dbReference type="NCBI Taxonomy" id="3056748"/>
    <lineage>
        <taxon>Bacteria</taxon>
        <taxon>Pseudomonadati</taxon>
        <taxon>Gemmatimonadota</taxon>
        <taxon>Gemmatimonadia</taxon>
        <taxon>Candidatus Palauibacterales</taxon>
        <taxon>Candidatus Palauibacteraceae</taxon>
        <taxon>Candidatus Kutchimonas</taxon>
    </lineage>
</organism>
<evidence type="ECO:0000256" key="2">
    <source>
        <dbReference type="ARBA" id="ARBA00023125"/>
    </source>
</evidence>
<dbReference type="AlphaFoldDB" id="A0AAE4Z7K2"/>